<name>A0A7Y9JZD9_9CELL</name>
<dbReference type="Gene3D" id="3.40.50.80">
    <property type="entry name" value="Nucleotide-binding domain of ferredoxin-NADP reductase (FNR) module"/>
    <property type="match status" value="1"/>
</dbReference>
<dbReference type="EMBL" id="JACCBK010000001">
    <property type="protein sequence ID" value="NYD86689.1"/>
    <property type="molecule type" value="Genomic_DNA"/>
</dbReference>
<evidence type="ECO:0000313" key="3">
    <source>
        <dbReference type="EMBL" id="NYD86689.1"/>
    </source>
</evidence>
<dbReference type="InterPro" id="IPR017927">
    <property type="entry name" value="FAD-bd_FR_type"/>
</dbReference>
<evidence type="ECO:0000313" key="2">
    <source>
        <dbReference type="EMBL" id="GIG34596.1"/>
    </source>
</evidence>
<dbReference type="Proteomes" id="UP000618382">
    <property type="component" value="Unassembled WGS sequence"/>
</dbReference>
<dbReference type="CDD" id="cd06193">
    <property type="entry name" value="siderophore_interacting"/>
    <property type="match status" value="1"/>
</dbReference>
<dbReference type="Gene3D" id="2.40.30.10">
    <property type="entry name" value="Translation factors"/>
    <property type="match status" value="1"/>
</dbReference>
<dbReference type="InterPro" id="IPR039261">
    <property type="entry name" value="FNR_nucleotide-bd"/>
</dbReference>
<dbReference type="InterPro" id="IPR039374">
    <property type="entry name" value="SIP_fam"/>
</dbReference>
<reference evidence="3 4" key="1">
    <citation type="submission" date="2020-07" db="EMBL/GenBank/DDBJ databases">
        <title>Sequencing the genomes of 1000 actinobacteria strains.</title>
        <authorList>
            <person name="Klenk H.-P."/>
        </authorList>
    </citation>
    <scope>NUCLEOTIDE SEQUENCE [LARGE SCALE GENOMIC DNA]</scope>
    <source>
        <strain evidence="3 4">DSM 24482</strain>
    </source>
</reference>
<reference evidence="2 5" key="2">
    <citation type="submission" date="2021-01" db="EMBL/GenBank/DDBJ databases">
        <title>Whole genome shotgun sequence of Cellulomonas oligotrophica NBRC 109435.</title>
        <authorList>
            <person name="Komaki H."/>
            <person name="Tamura T."/>
        </authorList>
    </citation>
    <scope>NUCLEOTIDE SEQUENCE [LARGE SCALE GENOMIC DNA]</scope>
    <source>
        <strain evidence="2 5">NBRC 109435</strain>
    </source>
</reference>
<dbReference type="EMBL" id="BONN01000020">
    <property type="protein sequence ID" value="GIG34596.1"/>
    <property type="molecule type" value="Genomic_DNA"/>
</dbReference>
<dbReference type="PROSITE" id="PS51384">
    <property type="entry name" value="FAD_FR"/>
    <property type="match status" value="1"/>
</dbReference>
<dbReference type="PANTHER" id="PTHR30157">
    <property type="entry name" value="FERRIC REDUCTASE, NADPH-DEPENDENT"/>
    <property type="match status" value="1"/>
</dbReference>
<dbReference type="Pfam" id="PF08021">
    <property type="entry name" value="FAD_binding_9"/>
    <property type="match status" value="1"/>
</dbReference>
<dbReference type="InterPro" id="IPR013113">
    <property type="entry name" value="SIP_FAD-bd"/>
</dbReference>
<dbReference type="Pfam" id="PF04954">
    <property type="entry name" value="SIP"/>
    <property type="match status" value="1"/>
</dbReference>
<dbReference type="InterPro" id="IPR017938">
    <property type="entry name" value="Riboflavin_synthase-like_b-brl"/>
</dbReference>
<dbReference type="AlphaFoldDB" id="A0A7Y9JZD9"/>
<gene>
    <name evidence="3" type="ORF">BKA21_002238</name>
    <name evidence="2" type="ORF">Col01nite_37550</name>
</gene>
<keyword evidence="5" id="KW-1185">Reference proteome</keyword>
<accession>A0A7Y9JZD9</accession>
<evidence type="ECO:0000259" key="1">
    <source>
        <dbReference type="PROSITE" id="PS51384"/>
    </source>
</evidence>
<dbReference type="PANTHER" id="PTHR30157:SF0">
    <property type="entry name" value="NADPH-DEPENDENT FERRIC-CHELATE REDUCTASE"/>
    <property type="match status" value="1"/>
</dbReference>
<dbReference type="GO" id="GO:0016491">
    <property type="term" value="F:oxidoreductase activity"/>
    <property type="evidence" value="ECO:0007669"/>
    <property type="project" value="InterPro"/>
</dbReference>
<dbReference type="SUPFAM" id="SSF63380">
    <property type="entry name" value="Riboflavin synthase domain-like"/>
    <property type="match status" value="1"/>
</dbReference>
<protein>
    <submittedName>
        <fullName evidence="3">NADPH-dependent ferric siderophore reductase</fullName>
    </submittedName>
    <submittedName>
        <fullName evidence="2">Siderophore-interacting protein</fullName>
    </submittedName>
</protein>
<dbReference type="Proteomes" id="UP000577956">
    <property type="component" value="Unassembled WGS sequence"/>
</dbReference>
<sequence>MARQQLARVKPETSRSLTLEVLRTARVSPAFARVTLGGGDVEHFRPLGFDQWFRLFLPVSADSLDHVPDRLDTFTYLRHLMTSSTSRPVIRSYTVRAYRPDGPSGPELDVDLVLHGSAEDGTAGPAATWASTCRAGDHVAIIDEGILFVPPAGTTQVTLVADETALPAVAGVLASLDADAVGTAVVEVPHADDRQDLDAPVGVDVRWLVRGDDPRPPGSLALDHVRATTTAPTPTWYGWAAGESALATGARRHWVSTGASRDQITFCGYWKHRTRH</sequence>
<dbReference type="InterPro" id="IPR007037">
    <property type="entry name" value="SIP_rossman_dom"/>
</dbReference>
<comment type="caution">
    <text evidence="3">The sequence shown here is derived from an EMBL/GenBank/DDBJ whole genome shotgun (WGS) entry which is preliminary data.</text>
</comment>
<organism evidence="3 4">
    <name type="scientific">Cellulomonas oligotrophica</name>
    <dbReference type="NCBI Taxonomy" id="931536"/>
    <lineage>
        <taxon>Bacteria</taxon>
        <taxon>Bacillati</taxon>
        <taxon>Actinomycetota</taxon>
        <taxon>Actinomycetes</taxon>
        <taxon>Micrococcales</taxon>
        <taxon>Cellulomonadaceae</taxon>
        <taxon>Cellulomonas</taxon>
    </lineage>
</organism>
<proteinExistence type="predicted"/>
<feature type="domain" description="FAD-binding FR-type" evidence="1">
    <location>
        <begin position="14"/>
        <end position="151"/>
    </location>
</feature>
<evidence type="ECO:0000313" key="4">
    <source>
        <dbReference type="Proteomes" id="UP000577956"/>
    </source>
</evidence>
<evidence type="ECO:0000313" key="5">
    <source>
        <dbReference type="Proteomes" id="UP000618382"/>
    </source>
</evidence>
<dbReference type="RefSeq" id="WP_140458270.1">
    <property type="nucleotide sequence ID" value="NZ_BAABFI010000001.1"/>
</dbReference>